<dbReference type="Proteomes" id="UP000095192">
    <property type="component" value="Unassembled WGS sequence"/>
</dbReference>
<sequence length="284" mass="30055">MAPLAHSRKALLPPPRKQVACELRVTAQGQQTGRAGLLKGVQEQQRDRRKEQKRKPSRGLEGGLRRGAAPTRVPQIAWGRPRKRRAPPPQTEASSSSSGTGSSEAAAATPAPQEKLQQDQHAAPRPARPLHAPLTPARGYREDAQASRRGVFAAGLAEVKFNLKPNAALLQMPVAVSTVSTAHSSATVSDFCHGPSQPIEGAVEEGSWRTEAAPGSAADTCLQKLEKQREGKDGKQHEATGLKLVDPTPTDVPKEAVSGQAPLGQSAGGAENLRRDTSNACCIQ</sequence>
<dbReference type="EMBL" id="JROU02001693">
    <property type="protein sequence ID" value="OEH75571.1"/>
    <property type="molecule type" value="Genomic_DNA"/>
</dbReference>
<dbReference type="AlphaFoldDB" id="A0A1D3CWI9"/>
<keyword evidence="3" id="KW-1185">Reference proteome</keyword>
<name>A0A1D3CWI9_9EIME</name>
<reference evidence="2 3" key="1">
    <citation type="journal article" date="2016" name="BMC Genomics">
        <title>Comparative genomics reveals Cyclospora cayetanensis possesses coccidia-like metabolism and invasion components but unique surface antigens.</title>
        <authorList>
            <person name="Liu S."/>
            <person name="Wang L."/>
            <person name="Zheng H."/>
            <person name="Xu Z."/>
            <person name="Roellig D.M."/>
            <person name="Li N."/>
            <person name="Frace M.A."/>
            <person name="Tang K."/>
            <person name="Arrowood M.J."/>
            <person name="Moss D.M."/>
            <person name="Zhang L."/>
            <person name="Feng Y."/>
            <person name="Xiao L."/>
        </authorList>
    </citation>
    <scope>NUCLEOTIDE SEQUENCE [LARGE SCALE GENOMIC DNA]</scope>
    <source>
        <strain evidence="2 3">CHN_HEN01</strain>
    </source>
</reference>
<dbReference type="VEuPathDB" id="ToxoDB:cyc_07302"/>
<accession>A0A1D3CWI9</accession>
<feature type="compositionally biased region" description="Low complexity" evidence="1">
    <location>
        <begin position="91"/>
        <end position="114"/>
    </location>
</feature>
<feature type="compositionally biased region" description="Low complexity" evidence="1">
    <location>
        <begin position="121"/>
        <end position="138"/>
    </location>
</feature>
<dbReference type="InParanoid" id="A0A1D3CWI9"/>
<comment type="caution">
    <text evidence="2">The sequence shown here is derived from an EMBL/GenBank/DDBJ whole genome shotgun (WGS) entry which is preliminary data.</text>
</comment>
<evidence type="ECO:0000256" key="1">
    <source>
        <dbReference type="SAM" id="MobiDB-lite"/>
    </source>
</evidence>
<evidence type="ECO:0000313" key="3">
    <source>
        <dbReference type="Proteomes" id="UP000095192"/>
    </source>
</evidence>
<protein>
    <submittedName>
        <fullName evidence="2">Uncharacterized protein</fullName>
    </submittedName>
</protein>
<feature type="region of interest" description="Disordered" evidence="1">
    <location>
        <begin position="227"/>
        <end position="284"/>
    </location>
</feature>
<proteinExistence type="predicted"/>
<evidence type="ECO:0000313" key="2">
    <source>
        <dbReference type="EMBL" id="OEH75571.1"/>
    </source>
</evidence>
<gene>
    <name evidence="2" type="ORF">cyc_07302</name>
</gene>
<feature type="region of interest" description="Disordered" evidence="1">
    <location>
        <begin position="28"/>
        <end position="143"/>
    </location>
</feature>
<organism evidence="2 3">
    <name type="scientific">Cyclospora cayetanensis</name>
    <dbReference type="NCBI Taxonomy" id="88456"/>
    <lineage>
        <taxon>Eukaryota</taxon>
        <taxon>Sar</taxon>
        <taxon>Alveolata</taxon>
        <taxon>Apicomplexa</taxon>
        <taxon>Conoidasida</taxon>
        <taxon>Coccidia</taxon>
        <taxon>Eucoccidiorida</taxon>
        <taxon>Eimeriorina</taxon>
        <taxon>Eimeriidae</taxon>
        <taxon>Cyclospora</taxon>
    </lineage>
</organism>
<feature type="compositionally biased region" description="Basic and acidic residues" evidence="1">
    <location>
        <begin position="227"/>
        <end position="240"/>
    </location>
</feature>
<dbReference type="VEuPathDB" id="ToxoDB:LOC34623902"/>